<dbReference type="RefSeq" id="WP_176267611.1">
    <property type="nucleotide sequence ID" value="NZ_JABWGV010000003.1"/>
</dbReference>
<sequence>MIKFASLTAALLASAAHAQVTPPGTQPPVVTPPTDTPTQRTTVYEAAYFETFAPSTALDIVRRVPGFSLEEGDADVRGFAGAAGNVVINGVRPSSKAATLETTLARIPANSVLRVEVGPGDLFGAEYSGKSQVINVILSGVGGTSGNVTLSARRVYTGRITPNAAGSVIIQRGASTFSLAAASERNYIADAGTDELSNFVTGDLRESRRKFITYHDNDTYVSGSWAIEHAADKAIRLNARWEPSIYEVEQDVRVVPVSGAPRDERLLQYNDEPSYEIGGDITRPLAGGAIKLVALATHAKKDNFSASQRYDALLSEDAELTGGFEQTQRAQFDERIGRVSWSHQDLAELSFEAGAEAVVNTLESNVELFVIDSDGGRTRIDLPIDNAIVKETRGEVFVNAGRSITPVLRVDAGLNFEYSRLKVRGDAMADRTLGFLKPSATIDWKPGGDWHTQFTVRRNVAQLDFYDFISAAELSSDRVNAGNEDLVPQRAWEFRLTVDRPILGDGIARLDVGHDLVSLLQDRVLVFDEEGQGFDAPGNIGTGRRYFTKLTLDAPLTNLWSGLRAKFSGQIQRTRVEDPISGEMRNFSGGFRDWEWSLDVRRDVGAFSYGLEVADGDGFTFFRTDEFDSNFNGGPFGELFVEYRPDARTTITFDVDNLFDTGAKRERLIFSPNRAVPQSSFREFRERNRHLNFGLTLKRSFGGAIAGR</sequence>
<dbReference type="GO" id="GO:0015344">
    <property type="term" value="F:siderophore uptake transmembrane transporter activity"/>
    <property type="evidence" value="ECO:0007669"/>
    <property type="project" value="TreeGrafter"/>
</dbReference>
<evidence type="ECO:0000313" key="11">
    <source>
        <dbReference type="EMBL" id="NVD45318.1"/>
    </source>
</evidence>
<evidence type="ECO:0000256" key="7">
    <source>
        <dbReference type="ARBA" id="ARBA00023237"/>
    </source>
</evidence>
<evidence type="ECO:0000313" key="12">
    <source>
        <dbReference type="Proteomes" id="UP000561438"/>
    </source>
</evidence>
<protein>
    <submittedName>
        <fullName evidence="11">TonB-dependent receptor</fullName>
    </submittedName>
</protein>
<evidence type="ECO:0000256" key="8">
    <source>
        <dbReference type="SAM" id="SignalP"/>
    </source>
</evidence>
<dbReference type="InterPro" id="IPR039426">
    <property type="entry name" value="TonB-dep_rcpt-like"/>
</dbReference>
<feature type="chain" id="PRO_5032491769" evidence="8">
    <location>
        <begin position="19"/>
        <end position="708"/>
    </location>
</feature>
<dbReference type="EMBL" id="JABWGV010000003">
    <property type="protein sequence ID" value="NVD45318.1"/>
    <property type="molecule type" value="Genomic_DNA"/>
</dbReference>
<keyword evidence="3" id="KW-1134">Transmembrane beta strand</keyword>
<evidence type="ECO:0000256" key="4">
    <source>
        <dbReference type="ARBA" id="ARBA00022692"/>
    </source>
</evidence>
<evidence type="ECO:0000256" key="3">
    <source>
        <dbReference type="ARBA" id="ARBA00022452"/>
    </source>
</evidence>
<evidence type="ECO:0000256" key="1">
    <source>
        <dbReference type="ARBA" id="ARBA00004571"/>
    </source>
</evidence>
<dbReference type="GO" id="GO:0009279">
    <property type="term" value="C:cell outer membrane"/>
    <property type="evidence" value="ECO:0007669"/>
    <property type="project" value="UniProtKB-SubCell"/>
</dbReference>
<dbReference type="GO" id="GO:0044718">
    <property type="term" value="P:siderophore transmembrane transport"/>
    <property type="evidence" value="ECO:0007669"/>
    <property type="project" value="TreeGrafter"/>
</dbReference>
<proteinExistence type="predicted"/>
<reference evidence="11 12" key="1">
    <citation type="submission" date="2020-06" db="EMBL/GenBank/DDBJ databases">
        <title>Altererythrobacter sp. HHU K3-1.</title>
        <authorList>
            <person name="Zhang D."/>
            <person name="Xue H."/>
        </authorList>
    </citation>
    <scope>NUCLEOTIDE SEQUENCE [LARGE SCALE GENOMIC DNA]</scope>
    <source>
        <strain evidence="11 12">HHU K3-1</strain>
    </source>
</reference>
<name>A0A850H635_9SPHN</name>
<feature type="signal peptide" evidence="8">
    <location>
        <begin position="1"/>
        <end position="18"/>
    </location>
</feature>
<dbReference type="Pfam" id="PF07715">
    <property type="entry name" value="Plug"/>
    <property type="match status" value="1"/>
</dbReference>
<dbReference type="Gene3D" id="2.40.170.20">
    <property type="entry name" value="TonB-dependent receptor, beta-barrel domain"/>
    <property type="match status" value="1"/>
</dbReference>
<comment type="subcellular location">
    <subcellularLocation>
        <location evidence="1">Cell outer membrane</location>
        <topology evidence="1">Multi-pass membrane protein</topology>
    </subcellularLocation>
</comment>
<dbReference type="InterPro" id="IPR036942">
    <property type="entry name" value="Beta-barrel_TonB_sf"/>
</dbReference>
<dbReference type="InterPro" id="IPR037066">
    <property type="entry name" value="Plug_dom_sf"/>
</dbReference>
<keyword evidence="7" id="KW-0998">Cell outer membrane</keyword>
<dbReference type="Pfam" id="PF14905">
    <property type="entry name" value="OMP_b-brl_3"/>
    <property type="match status" value="1"/>
</dbReference>
<keyword evidence="11" id="KW-0675">Receptor</keyword>
<dbReference type="Proteomes" id="UP000561438">
    <property type="component" value="Unassembled WGS sequence"/>
</dbReference>
<evidence type="ECO:0000256" key="6">
    <source>
        <dbReference type="ARBA" id="ARBA00023136"/>
    </source>
</evidence>
<comment type="caution">
    <text evidence="11">The sequence shown here is derived from an EMBL/GenBank/DDBJ whole genome shotgun (WGS) entry which is preliminary data.</text>
</comment>
<dbReference type="PANTHER" id="PTHR30069">
    <property type="entry name" value="TONB-DEPENDENT OUTER MEMBRANE RECEPTOR"/>
    <property type="match status" value="1"/>
</dbReference>
<dbReference type="InterPro" id="IPR041700">
    <property type="entry name" value="OMP_b-brl_3"/>
</dbReference>
<dbReference type="AlphaFoldDB" id="A0A850H635"/>
<dbReference type="InterPro" id="IPR012910">
    <property type="entry name" value="Plug_dom"/>
</dbReference>
<evidence type="ECO:0000256" key="5">
    <source>
        <dbReference type="ARBA" id="ARBA00022729"/>
    </source>
</evidence>
<evidence type="ECO:0000259" key="10">
    <source>
        <dbReference type="Pfam" id="PF14905"/>
    </source>
</evidence>
<keyword evidence="2" id="KW-0813">Transport</keyword>
<evidence type="ECO:0000259" key="9">
    <source>
        <dbReference type="Pfam" id="PF07715"/>
    </source>
</evidence>
<feature type="domain" description="TonB-dependent receptor plug" evidence="9">
    <location>
        <begin position="38"/>
        <end position="119"/>
    </location>
</feature>
<dbReference type="Gene3D" id="2.170.130.10">
    <property type="entry name" value="TonB-dependent receptor, plug domain"/>
    <property type="match status" value="1"/>
</dbReference>
<dbReference type="PANTHER" id="PTHR30069:SF29">
    <property type="entry name" value="HEMOGLOBIN AND HEMOGLOBIN-HAPTOGLOBIN-BINDING PROTEIN 1-RELATED"/>
    <property type="match status" value="1"/>
</dbReference>
<keyword evidence="6" id="KW-0472">Membrane</keyword>
<evidence type="ECO:0000256" key="2">
    <source>
        <dbReference type="ARBA" id="ARBA00022448"/>
    </source>
</evidence>
<gene>
    <name evidence="11" type="ORF">HUV48_09855</name>
</gene>
<feature type="domain" description="Outer membrane protein beta-barrel" evidence="10">
    <location>
        <begin position="331"/>
        <end position="675"/>
    </location>
</feature>
<keyword evidence="5 8" id="KW-0732">Signal</keyword>
<dbReference type="SUPFAM" id="SSF56935">
    <property type="entry name" value="Porins"/>
    <property type="match status" value="1"/>
</dbReference>
<accession>A0A850H635</accession>
<organism evidence="11 12">
    <name type="scientific">Qipengyuania atrilutea</name>
    <dbReference type="NCBI Taxonomy" id="2744473"/>
    <lineage>
        <taxon>Bacteria</taxon>
        <taxon>Pseudomonadati</taxon>
        <taxon>Pseudomonadota</taxon>
        <taxon>Alphaproteobacteria</taxon>
        <taxon>Sphingomonadales</taxon>
        <taxon>Erythrobacteraceae</taxon>
        <taxon>Qipengyuania</taxon>
    </lineage>
</organism>
<keyword evidence="4" id="KW-0812">Transmembrane</keyword>
<keyword evidence="12" id="KW-1185">Reference proteome</keyword>